<dbReference type="RefSeq" id="WP_285759460.1">
    <property type="nucleotide sequence ID" value="NZ_BSQG01000003.1"/>
</dbReference>
<name>A0A9W6P616_9ACTN</name>
<organism evidence="3 4">
    <name type="scientific">Nocardiopsis ansamitocini</name>
    <dbReference type="NCBI Taxonomy" id="1670832"/>
    <lineage>
        <taxon>Bacteria</taxon>
        <taxon>Bacillati</taxon>
        <taxon>Actinomycetota</taxon>
        <taxon>Actinomycetes</taxon>
        <taxon>Streptosporangiales</taxon>
        <taxon>Nocardiopsidaceae</taxon>
        <taxon>Nocardiopsis</taxon>
    </lineage>
</organism>
<accession>A0A9W6P616</accession>
<evidence type="ECO:0000313" key="3">
    <source>
        <dbReference type="EMBL" id="GLU48089.1"/>
    </source>
</evidence>
<feature type="domain" description="DUF7168" evidence="2">
    <location>
        <begin position="256"/>
        <end position="367"/>
    </location>
</feature>
<dbReference type="Proteomes" id="UP001165092">
    <property type="component" value="Unassembled WGS sequence"/>
</dbReference>
<reference evidence="3" key="1">
    <citation type="submission" date="2023-02" db="EMBL/GenBank/DDBJ databases">
        <title>Nocardiopsis ansamitocini NBRC 112285.</title>
        <authorList>
            <person name="Ichikawa N."/>
            <person name="Sato H."/>
            <person name="Tonouchi N."/>
        </authorList>
    </citation>
    <scope>NUCLEOTIDE SEQUENCE</scope>
    <source>
        <strain evidence="3">NBRC 112285</strain>
    </source>
</reference>
<keyword evidence="4" id="KW-1185">Reference proteome</keyword>
<evidence type="ECO:0000259" key="2">
    <source>
        <dbReference type="Pfam" id="PF23771"/>
    </source>
</evidence>
<comment type="caution">
    <text evidence="3">The sequence shown here is derived from an EMBL/GenBank/DDBJ whole genome shotgun (WGS) entry which is preliminary data.</text>
</comment>
<sequence>MTESPPDTAERLIGEAVLALSREDGAAFERAADRVAAGPGTADWQGTAEAVLAESLRRYVAAAWRRGWQPTDLVHYVRRRFGDQHAVVVVDAIAAELADYPAETVHERWRAQLQELGGPEVRVPGADRLRLWRTGEGLVWPVAVLCLLETVALLALLPELPQLCPPPGRARPAVVPATTGTRGRAGRRMLDRVRALLAKAESTEFPEEAETLSARAQELMARHGIDVALLDEVPGAPSAPVGIRVPVEGPYEASKATLLEVVATANHCRTVWHSDLGFSTVLGFGAELEAVELLHTSLLAQATTAMVRAGSGPPGRGKKARARTKEFRQSFLAAYVQRVSERLENIAHATERAAAQQGEPDLLPVLAARDVAVEEAVEAMFPGLVRTRTRAVGDYDGWVSGLAEADRAPLRARHQVHDGPGDG</sequence>
<feature type="domain" description="DUF2786" evidence="1">
    <location>
        <begin position="188"/>
        <end position="226"/>
    </location>
</feature>
<evidence type="ECO:0000313" key="4">
    <source>
        <dbReference type="Proteomes" id="UP001165092"/>
    </source>
</evidence>
<dbReference type="Pfam" id="PF23771">
    <property type="entry name" value="DUF7168"/>
    <property type="match status" value="1"/>
</dbReference>
<dbReference type="AlphaFoldDB" id="A0A9W6P616"/>
<protein>
    <recommendedName>
        <fullName evidence="5">DUF2786 domain-containing protein</fullName>
    </recommendedName>
</protein>
<gene>
    <name evidence="3" type="ORF">Nans01_24400</name>
</gene>
<evidence type="ECO:0008006" key="5">
    <source>
        <dbReference type="Google" id="ProtNLM"/>
    </source>
</evidence>
<dbReference type="Pfam" id="PF10979">
    <property type="entry name" value="DUF2786"/>
    <property type="match status" value="1"/>
</dbReference>
<dbReference type="InterPro" id="IPR024498">
    <property type="entry name" value="DUF2786"/>
</dbReference>
<dbReference type="EMBL" id="BSQG01000003">
    <property type="protein sequence ID" value="GLU48089.1"/>
    <property type="molecule type" value="Genomic_DNA"/>
</dbReference>
<evidence type="ECO:0000259" key="1">
    <source>
        <dbReference type="Pfam" id="PF10979"/>
    </source>
</evidence>
<proteinExistence type="predicted"/>
<dbReference type="InterPro" id="IPR055592">
    <property type="entry name" value="DUF7168"/>
</dbReference>